<proteinExistence type="predicted"/>
<keyword evidence="1" id="KW-0812">Transmembrane</keyword>
<reference evidence="3" key="1">
    <citation type="journal article" date="2015" name="PLoS Genet.">
        <title>The dynamic genome and transcriptome of the human fungal pathogen Blastomyces and close relative Emmonsia.</title>
        <authorList>
            <person name="Munoz J.F."/>
            <person name="Gauthier G.M."/>
            <person name="Desjardins C.A."/>
            <person name="Gallo J.E."/>
            <person name="Holder J."/>
            <person name="Sullivan T.D."/>
            <person name="Marty A.J."/>
            <person name="Carmen J.C."/>
            <person name="Chen Z."/>
            <person name="Ding L."/>
            <person name="Gujja S."/>
            <person name="Magrini V."/>
            <person name="Misas E."/>
            <person name="Mitreva M."/>
            <person name="Priest M."/>
            <person name="Saif S."/>
            <person name="Whiston E.A."/>
            <person name="Young S."/>
            <person name="Zeng Q."/>
            <person name="Goldman W.E."/>
            <person name="Mardis E.R."/>
            <person name="Taylor J.W."/>
            <person name="McEwen J.G."/>
            <person name="Clay O.K."/>
            <person name="Klein B.S."/>
            <person name="Cuomo C.A."/>
        </authorList>
    </citation>
    <scope>NUCLEOTIDE SEQUENCE [LARGE SCALE GENOMIC DNA]</scope>
    <source>
        <strain evidence="3">UAMH 139</strain>
    </source>
</reference>
<organism evidence="2 3">
    <name type="scientific">Blastomyces silverae</name>
    <dbReference type="NCBI Taxonomy" id="2060906"/>
    <lineage>
        <taxon>Eukaryota</taxon>
        <taxon>Fungi</taxon>
        <taxon>Dikarya</taxon>
        <taxon>Ascomycota</taxon>
        <taxon>Pezizomycotina</taxon>
        <taxon>Eurotiomycetes</taxon>
        <taxon>Eurotiomycetidae</taxon>
        <taxon>Onygenales</taxon>
        <taxon>Ajellomycetaceae</taxon>
        <taxon>Blastomyces</taxon>
    </lineage>
</organism>
<dbReference type="AlphaFoldDB" id="A0A0H1BCI2"/>
<accession>A0A0H1BCI2</accession>
<evidence type="ECO:0000313" key="2">
    <source>
        <dbReference type="EMBL" id="KLJ09065.1"/>
    </source>
</evidence>
<dbReference type="Proteomes" id="UP000053573">
    <property type="component" value="Unassembled WGS sequence"/>
</dbReference>
<keyword evidence="3" id="KW-1185">Reference proteome</keyword>
<keyword evidence="1" id="KW-1133">Transmembrane helix</keyword>
<protein>
    <submittedName>
        <fullName evidence="2">Uncharacterized protein</fullName>
    </submittedName>
</protein>
<dbReference type="EMBL" id="LDEV01002448">
    <property type="protein sequence ID" value="KLJ09065.1"/>
    <property type="molecule type" value="Genomic_DNA"/>
</dbReference>
<comment type="caution">
    <text evidence="2">The sequence shown here is derived from an EMBL/GenBank/DDBJ whole genome shotgun (WGS) entry which is preliminary data.</text>
</comment>
<sequence length="113" mass="12488">MPLMPIIPPTLPPTASLPPIIIIINNITILQPLLTLLGPSQRTTSPRMRWDGSLLNSTILPSAVTLKNCTSSTPVNLSLFLAWRRKRLPLPLDKRLSMNGLRNLISKIARSAF</sequence>
<gene>
    <name evidence="2" type="ORF">EMPG_15510</name>
</gene>
<feature type="transmembrane region" description="Helical" evidence="1">
    <location>
        <begin position="20"/>
        <end position="39"/>
    </location>
</feature>
<keyword evidence="1" id="KW-0472">Membrane</keyword>
<evidence type="ECO:0000256" key="1">
    <source>
        <dbReference type="SAM" id="Phobius"/>
    </source>
</evidence>
<name>A0A0H1BCI2_9EURO</name>
<dbReference type="OrthoDB" id="10555035at2759"/>
<evidence type="ECO:0000313" key="3">
    <source>
        <dbReference type="Proteomes" id="UP000053573"/>
    </source>
</evidence>